<dbReference type="InterPro" id="IPR050831">
    <property type="entry name" value="CEA_cell_adhesion"/>
</dbReference>
<dbReference type="InterPro" id="IPR013106">
    <property type="entry name" value="Ig_V-set"/>
</dbReference>
<name>A0A2I3S5H7_PANTR</name>
<evidence type="ECO:0000313" key="6">
    <source>
        <dbReference type="Ensembl" id="ENSPTRP00000072250.1"/>
    </source>
</evidence>
<evidence type="ECO:0000256" key="4">
    <source>
        <dbReference type="ARBA" id="ARBA00038222"/>
    </source>
</evidence>
<dbReference type="Ensembl" id="ENSPTRT00000083076.1">
    <property type="protein sequence ID" value="ENSPTRP00000072250.1"/>
    <property type="gene ID" value="ENSPTRG00000050646.1"/>
</dbReference>
<comment type="similarity">
    <text evidence="4">Belongs to the immunoglobulin superfamily. CEA family.</text>
</comment>
<dbReference type="FunFam" id="2.60.40.10:FF:000340">
    <property type="entry name" value="Carcinoembryonic antigen-related cell adhesion molecule 1"/>
    <property type="match status" value="1"/>
</dbReference>
<dbReference type="InterPro" id="IPR003599">
    <property type="entry name" value="Ig_sub"/>
</dbReference>
<sequence length="328" mass="36771">MKSFWILGLISTEENTQAAETMGPLSAPPCTQRIKWKGLLLTASLLNFWNPPTTAQVTIEAQPPKVSKGKDVLLLVHNLPQNLTGYIWYKGQMRDLYHYITSYVVDGQIIIYGPAYSGRETVYSNASLLIQNVTWEDAGSYTLHIIKGGDETRGVTGRFTFTLYLETPKPSISSSNLNPRETMEAVSLTCDPETPDASYLWWMNGQSLPMTHSLKLSETNRTLFLLGVTKYTAGPYECEIQNPVSASRSDPVTLNLLRCHPKYTWPEARPLCPSQHSWLIDGKFQQSAQVFFIPQITKTYRGVYVCFIHNSATGGTNLIIKRIIVPGK</sequence>
<dbReference type="CDD" id="cd05774">
    <property type="entry name" value="IgV_CEACAM_D1"/>
    <property type="match status" value="1"/>
</dbReference>
<evidence type="ECO:0000259" key="5">
    <source>
        <dbReference type="PROSITE" id="PS50835"/>
    </source>
</evidence>
<evidence type="ECO:0000256" key="1">
    <source>
        <dbReference type="ARBA" id="ARBA00022729"/>
    </source>
</evidence>
<accession>A0A2I3S5H7</accession>
<dbReference type="CDD" id="cd05740">
    <property type="entry name" value="IgI_hCEACAM_2_4_6_like"/>
    <property type="match status" value="1"/>
</dbReference>
<dbReference type="Pfam" id="PF07686">
    <property type="entry name" value="V-set"/>
    <property type="match status" value="1"/>
</dbReference>
<dbReference type="InterPro" id="IPR007110">
    <property type="entry name" value="Ig-like_dom"/>
</dbReference>
<dbReference type="AlphaFoldDB" id="A0A2I3S5H7"/>
<protein>
    <recommendedName>
        <fullName evidence="5">Ig-like domain-containing protein</fullName>
    </recommendedName>
</protein>
<keyword evidence="2" id="KW-0325">Glycoprotein</keyword>
<dbReference type="SMART" id="SM00409">
    <property type="entry name" value="IG"/>
    <property type="match status" value="3"/>
</dbReference>
<dbReference type="Gene3D" id="2.60.40.10">
    <property type="entry name" value="Immunoglobulins"/>
    <property type="match status" value="2"/>
</dbReference>
<keyword evidence="3" id="KW-0393">Immunoglobulin domain</keyword>
<evidence type="ECO:0000256" key="2">
    <source>
        <dbReference type="ARBA" id="ARBA00023180"/>
    </source>
</evidence>
<proteinExistence type="inferred from homology"/>
<organism evidence="6 7">
    <name type="scientific">Pan troglodytes</name>
    <name type="common">Chimpanzee</name>
    <dbReference type="NCBI Taxonomy" id="9598"/>
    <lineage>
        <taxon>Eukaryota</taxon>
        <taxon>Metazoa</taxon>
        <taxon>Chordata</taxon>
        <taxon>Craniata</taxon>
        <taxon>Vertebrata</taxon>
        <taxon>Euteleostomi</taxon>
        <taxon>Mammalia</taxon>
        <taxon>Eutheria</taxon>
        <taxon>Euarchontoglires</taxon>
        <taxon>Primates</taxon>
        <taxon>Haplorrhini</taxon>
        <taxon>Catarrhini</taxon>
        <taxon>Hominidae</taxon>
        <taxon>Pan</taxon>
    </lineage>
</organism>
<keyword evidence="7" id="KW-1185">Reference proteome</keyword>
<dbReference type="PANTHER" id="PTHR44427">
    <property type="entry name" value="CARCINOEMBRYONIC ANTIGEN-RELATED CELL ADHESION MOLECULE 19"/>
    <property type="match status" value="1"/>
</dbReference>
<dbReference type="FunFam" id="2.60.40.10:FF:000244">
    <property type="entry name" value="carcinoembryonic antigen-related cell adhesion molecule 16"/>
    <property type="match status" value="1"/>
</dbReference>
<dbReference type="SUPFAM" id="SSF48726">
    <property type="entry name" value="Immunoglobulin"/>
    <property type="match status" value="2"/>
</dbReference>
<dbReference type="Pfam" id="PF13927">
    <property type="entry name" value="Ig_3"/>
    <property type="match status" value="1"/>
</dbReference>
<feature type="domain" description="Ig-like" evidence="5">
    <location>
        <begin position="170"/>
        <end position="255"/>
    </location>
</feature>
<reference evidence="6" key="1">
    <citation type="submission" date="2025-08" db="UniProtKB">
        <authorList>
            <consortium name="Ensembl"/>
        </authorList>
    </citation>
    <scope>IDENTIFICATION</scope>
</reference>
<reference evidence="6" key="2">
    <citation type="submission" date="2025-09" db="UniProtKB">
        <authorList>
            <consortium name="Ensembl"/>
        </authorList>
    </citation>
    <scope>IDENTIFICATION</scope>
</reference>
<dbReference type="InParanoid" id="A0A2I3S5H7"/>
<dbReference type="Proteomes" id="UP000002277">
    <property type="component" value="Unplaced"/>
</dbReference>
<keyword evidence="1" id="KW-0732">Signal</keyword>
<evidence type="ECO:0000313" key="7">
    <source>
        <dbReference type="Proteomes" id="UP000002277"/>
    </source>
</evidence>
<dbReference type="OMA" id="DITISWF"/>
<dbReference type="PANTHER" id="PTHR44427:SF16">
    <property type="entry name" value="PREGNANCY-SPECIFIC BETA-1-GLYCOPROTEIN 1"/>
    <property type="match status" value="1"/>
</dbReference>
<evidence type="ECO:0000256" key="3">
    <source>
        <dbReference type="ARBA" id="ARBA00023319"/>
    </source>
</evidence>
<dbReference type="PROSITE" id="PS50835">
    <property type="entry name" value="IG_LIKE"/>
    <property type="match status" value="1"/>
</dbReference>
<dbReference type="GeneTree" id="ENSGT01100000263479"/>
<dbReference type="InterPro" id="IPR013783">
    <property type="entry name" value="Ig-like_fold"/>
</dbReference>
<dbReference type="InterPro" id="IPR036179">
    <property type="entry name" value="Ig-like_dom_sf"/>
</dbReference>